<evidence type="ECO:0000256" key="2">
    <source>
        <dbReference type="ARBA" id="ARBA00022528"/>
    </source>
</evidence>
<dbReference type="PANTHER" id="PTHR34113:SF3">
    <property type="entry name" value="PROTEIN EARLY STARVATION 1, CHLOROPLASTIC"/>
    <property type="match status" value="1"/>
</dbReference>
<keyword evidence="8" id="KW-1185">Reference proteome</keyword>
<protein>
    <recommendedName>
        <fullName evidence="9">Inactive purple acid phosphatase-like protein</fullName>
    </recommendedName>
</protein>
<evidence type="ECO:0000256" key="5">
    <source>
        <dbReference type="ARBA" id="ARBA00038237"/>
    </source>
</evidence>
<evidence type="ECO:0000313" key="8">
    <source>
        <dbReference type="Proteomes" id="UP001633002"/>
    </source>
</evidence>
<gene>
    <name evidence="7" type="ORF">R1sor_009196</name>
</gene>
<keyword evidence="4" id="KW-0809">Transit peptide</keyword>
<dbReference type="Proteomes" id="UP001633002">
    <property type="component" value="Unassembled WGS sequence"/>
</dbReference>
<feature type="region of interest" description="Disordered" evidence="6">
    <location>
        <begin position="207"/>
        <end position="233"/>
    </location>
</feature>
<name>A0ABD3H7Y9_9MARC</name>
<dbReference type="PANTHER" id="PTHR34113">
    <property type="entry name" value="INACTIVE PURPLE ACID PHOSPHATASE-LIKE PROTEIN"/>
    <property type="match status" value="1"/>
</dbReference>
<evidence type="ECO:0000256" key="4">
    <source>
        <dbReference type="ARBA" id="ARBA00022946"/>
    </source>
</evidence>
<evidence type="ECO:0000313" key="7">
    <source>
        <dbReference type="EMBL" id="KAL3686622.1"/>
    </source>
</evidence>
<proteinExistence type="inferred from homology"/>
<accession>A0ABD3H7Y9</accession>
<evidence type="ECO:0008006" key="9">
    <source>
        <dbReference type="Google" id="ProtNLM"/>
    </source>
</evidence>
<comment type="similarity">
    <text evidence="5">Belongs to the ESV1 family.</text>
</comment>
<dbReference type="AlphaFoldDB" id="A0ABD3H7Y9"/>
<evidence type="ECO:0000256" key="3">
    <source>
        <dbReference type="ARBA" id="ARBA00022640"/>
    </source>
</evidence>
<keyword evidence="3" id="KW-0934">Plastid</keyword>
<comment type="subcellular location">
    <subcellularLocation>
        <location evidence="1">Plastid</location>
        <location evidence="1">Chloroplast stroma</location>
    </subcellularLocation>
</comment>
<evidence type="ECO:0000256" key="1">
    <source>
        <dbReference type="ARBA" id="ARBA00004470"/>
    </source>
</evidence>
<reference evidence="7 8" key="1">
    <citation type="submission" date="2024-09" db="EMBL/GenBank/DDBJ databases">
        <title>Chromosome-scale assembly of Riccia sorocarpa.</title>
        <authorList>
            <person name="Paukszto L."/>
        </authorList>
    </citation>
    <scope>NUCLEOTIDE SEQUENCE [LARGE SCALE GENOMIC DNA]</scope>
    <source>
        <strain evidence="7">LP-2024</strain>
        <tissue evidence="7">Aerial parts of the thallus</tissue>
    </source>
</reference>
<organism evidence="7 8">
    <name type="scientific">Riccia sorocarpa</name>
    <dbReference type="NCBI Taxonomy" id="122646"/>
    <lineage>
        <taxon>Eukaryota</taxon>
        <taxon>Viridiplantae</taxon>
        <taxon>Streptophyta</taxon>
        <taxon>Embryophyta</taxon>
        <taxon>Marchantiophyta</taxon>
        <taxon>Marchantiopsida</taxon>
        <taxon>Marchantiidae</taxon>
        <taxon>Marchantiales</taxon>
        <taxon>Ricciaceae</taxon>
        <taxon>Riccia</taxon>
    </lineage>
</organism>
<dbReference type="InterPro" id="IPR052495">
    <property type="entry name" value="Alpha-glucan_binding_chloro"/>
</dbReference>
<sequence length="552" mass="62302">MALDILGRLDFFRCSSSFVLTPYSSAPELSIKQQKSNLWFQHALGICSSGDLASNSICLVKGKDGKLSSTIKQSALPESRCISLCSASCSKISEASRSSLHRTASRRIFLQKGWSKGKVTGGGINSGFIERRLSLVSYQTHGWTKDVEGVFCSLQRRTNLGNVLGSRLLVELWWRNSEGSGNKSSIWGRPDGPCDVELHRGWSAHGASHIRPVQRSDSVHLQSLTSARPRRGMETDDMPLRRILRNCVPHSRDTPPKRDTGIASEKDWGINLKNEKTSESGVNEDGSTWYRENGEDLGENGYRCRWTVMGGKNADGTSEWKEAWWEKSDWTGYKELGAEKSGRNAQGDTWWETWQEILRQDDWSNLARIEKSAQKQAKSGSGTAGWYEKWWEKYNAKGWSEKGAHKYGRLNDQGWWEKWGEQYDGRGAVLKWTDKWAETDMGTKWGDKWEEKFNAGVGTRQGETWHYSATGERWSRTWGEEHFGNGKVHKYGKSTSGESWDSVVEEGTFYQAEPHYGWADAIGNSGQLLSIVALERPPGIYPDLDLGMNRDL</sequence>
<keyword evidence="2" id="KW-0150">Chloroplast</keyword>
<dbReference type="EMBL" id="JBJQOH010000005">
    <property type="protein sequence ID" value="KAL3686622.1"/>
    <property type="molecule type" value="Genomic_DNA"/>
</dbReference>
<evidence type="ECO:0000256" key="6">
    <source>
        <dbReference type="SAM" id="MobiDB-lite"/>
    </source>
</evidence>
<dbReference type="GO" id="GO:0009570">
    <property type="term" value="C:chloroplast stroma"/>
    <property type="evidence" value="ECO:0007669"/>
    <property type="project" value="UniProtKB-SubCell"/>
</dbReference>
<feature type="compositionally biased region" description="Polar residues" evidence="6">
    <location>
        <begin position="215"/>
        <end position="226"/>
    </location>
</feature>
<comment type="caution">
    <text evidence="7">The sequence shown here is derived from an EMBL/GenBank/DDBJ whole genome shotgun (WGS) entry which is preliminary data.</text>
</comment>